<keyword evidence="11 12" id="KW-0742">SOS response</keyword>
<dbReference type="InterPro" id="IPR042174">
    <property type="entry name" value="RecF_2"/>
</dbReference>
<dbReference type="InterPro" id="IPR018078">
    <property type="entry name" value="DNA-binding_RecF_CS"/>
</dbReference>
<dbReference type="Gene3D" id="3.40.50.300">
    <property type="entry name" value="P-loop containing nucleotide triphosphate hydrolases"/>
    <property type="match status" value="1"/>
</dbReference>
<dbReference type="InterPro" id="IPR003395">
    <property type="entry name" value="RecF/RecN/SMC_N"/>
</dbReference>
<comment type="function">
    <text evidence="12 13">The RecF protein is involved in DNA metabolism; it is required for DNA replication and normal SOS inducibility. RecF binds preferentially to single-stranded, linear DNA. It also seems to bind ATP.</text>
</comment>
<protein>
    <recommendedName>
        <fullName evidence="3 12">DNA replication and repair protein RecF</fullName>
    </recommendedName>
</protein>
<dbReference type="InterPro" id="IPR027417">
    <property type="entry name" value="P-loop_NTPase"/>
</dbReference>
<keyword evidence="16" id="KW-1185">Reference proteome</keyword>
<sequence length="367" mass="39873">MIVRSLGVQNYRNIADGLLEASPAVNVIYGENAQGKTNLLEALWLFTGGRSFRGAKDAELVRLGQQRALASLCFYSGEREQEAEISVQNGRRAAKLNGVEKKSPSGLIGSFCAVLFCPEHLRLVKDGPALRRSFLDSAICQCRPSYAGVFSRYQQSLLQRNSLLKDIPYHAELLDTLDVWDERLAGYGGRIIRERRAYVERIRETAVAAYAGISRSREKLAFEYQCSAGGGTAGNEQQALLEALRAARREDVAAGHTSAGPHRDDLSIEINGLSARSFGSQGQQRSIVLALKLAEAAGLAEACGEPPVVLLDDVLSELDASRQDYLLNHLSGGQVFMTCCEPEAAGRMENGALFHVEGGRLERVSAG</sequence>
<dbReference type="GO" id="GO:0009432">
    <property type="term" value="P:SOS response"/>
    <property type="evidence" value="ECO:0007669"/>
    <property type="project" value="UniProtKB-UniRule"/>
</dbReference>
<dbReference type="HAMAP" id="MF_00365">
    <property type="entry name" value="RecF"/>
    <property type="match status" value="1"/>
</dbReference>
<dbReference type="RefSeq" id="WP_112333119.1">
    <property type="nucleotide sequence ID" value="NZ_QLYR01000007.1"/>
</dbReference>
<keyword evidence="5 12" id="KW-0235">DNA replication</keyword>
<keyword evidence="9 12" id="KW-0238">DNA-binding</keyword>
<dbReference type="AlphaFoldDB" id="A0A328U9M0"/>
<evidence type="ECO:0000256" key="12">
    <source>
        <dbReference type="HAMAP-Rule" id="MF_00365"/>
    </source>
</evidence>
<evidence type="ECO:0000256" key="13">
    <source>
        <dbReference type="RuleBase" id="RU000578"/>
    </source>
</evidence>
<dbReference type="GO" id="GO:0005524">
    <property type="term" value="F:ATP binding"/>
    <property type="evidence" value="ECO:0007669"/>
    <property type="project" value="UniProtKB-UniRule"/>
</dbReference>
<dbReference type="SUPFAM" id="SSF52540">
    <property type="entry name" value="P-loop containing nucleoside triphosphate hydrolases"/>
    <property type="match status" value="1"/>
</dbReference>
<dbReference type="PANTHER" id="PTHR32182:SF0">
    <property type="entry name" value="DNA REPLICATION AND REPAIR PROTEIN RECF"/>
    <property type="match status" value="1"/>
</dbReference>
<evidence type="ECO:0000256" key="5">
    <source>
        <dbReference type="ARBA" id="ARBA00022705"/>
    </source>
</evidence>
<dbReference type="PROSITE" id="PS00617">
    <property type="entry name" value="RECF_1"/>
    <property type="match status" value="1"/>
</dbReference>
<dbReference type="EMBL" id="QLYR01000007">
    <property type="protein sequence ID" value="RAQ28163.1"/>
    <property type="molecule type" value="Genomic_DNA"/>
</dbReference>
<evidence type="ECO:0000256" key="6">
    <source>
        <dbReference type="ARBA" id="ARBA00022741"/>
    </source>
</evidence>
<evidence type="ECO:0000256" key="3">
    <source>
        <dbReference type="ARBA" id="ARBA00020170"/>
    </source>
</evidence>
<evidence type="ECO:0000256" key="10">
    <source>
        <dbReference type="ARBA" id="ARBA00023204"/>
    </source>
</evidence>
<evidence type="ECO:0000256" key="11">
    <source>
        <dbReference type="ARBA" id="ARBA00023236"/>
    </source>
</evidence>
<keyword evidence="10 12" id="KW-0234">DNA repair</keyword>
<dbReference type="PANTHER" id="PTHR32182">
    <property type="entry name" value="DNA REPLICATION AND REPAIR PROTEIN RECF"/>
    <property type="match status" value="1"/>
</dbReference>
<evidence type="ECO:0000256" key="9">
    <source>
        <dbReference type="ARBA" id="ARBA00023125"/>
    </source>
</evidence>
<keyword evidence="8 12" id="KW-0067">ATP-binding</keyword>
<evidence type="ECO:0000259" key="14">
    <source>
        <dbReference type="Pfam" id="PF02463"/>
    </source>
</evidence>
<dbReference type="PROSITE" id="PS00618">
    <property type="entry name" value="RECF_2"/>
    <property type="match status" value="1"/>
</dbReference>
<dbReference type="NCBIfam" id="TIGR00611">
    <property type="entry name" value="recf"/>
    <property type="match status" value="1"/>
</dbReference>
<proteinExistence type="inferred from homology"/>
<evidence type="ECO:0000313" key="15">
    <source>
        <dbReference type="EMBL" id="RAQ28163.1"/>
    </source>
</evidence>
<dbReference type="GO" id="GO:0003697">
    <property type="term" value="F:single-stranded DNA binding"/>
    <property type="evidence" value="ECO:0007669"/>
    <property type="project" value="UniProtKB-UniRule"/>
</dbReference>
<evidence type="ECO:0000256" key="8">
    <source>
        <dbReference type="ARBA" id="ARBA00022840"/>
    </source>
</evidence>
<keyword evidence="7 12" id="KW-0227">DNA damage</keyword>
<gene>
    <name evidence="12" type="primary">recF</name>
    <name evidence="15" type="ORF">DPQ25_10410</name>
</gene>
<organism evidence="15 16">
    <name type="scientific">Hydrogeniiclostridium mannosilyticum</name>
    <dbReference type="NCBI Taxonomy" id="2764322"/>
    <lineage>
        <taxon>Bacteria</taxon>
        <taxon>Bacillati</taxon>
        <taxon>Bacillota</taxon>
        <taxon>Clostridia</taxon>
        <taxon>Eubacteriales</taxon>
        <taxon>Acutalibacteraceae</taxon>
        <taxon>Hydrogeniiclostridium</taxon>
    </lineage>
</organism>
<dbReference type="GO" id="GO:0000731">
    <property type="term" value="P:DNA synthesis involved in DNA repair"/>
    <property type="evidence" value="ECO:0007669"/>
    <property type="project" value="TreeGrafter"/>
</dbReference>
<comment type="caution">
    <text evidence="15">The sequence shown here is derived from an EMBL/GenBank/DDBJ whole genome shotgun (WGS) entry which is preliminary data.</text>
</comment>
<keyword evidence="6 12" id="KW-0547">Nucleotide-binding</keyword>
<accession>A0A328U9M0</accession>
<evidence type="ECO:0000256" key="7">
    <source>
        <dbReference type="ARBA" id="ARBA00022763"/>
    </source>
</evidence>
<dbReference type="GO" id="GO:0006260">
    <property type="term" value="P:DNA replication"/>
    <property type="evidence" value="ECO:0007669"/>
    <property type="project" value="UniProtKB-UniRule"/>
</dbReference>
<dbReference type="Proteomes" id="UP000249377">
    <property type="component" value="Unassembled WGS sequence"/>
</dbReference>
<evidence type="ECO:0000256" key="2">
    <source>
        <dbReference type="ARBA" id="ARBA00008016"/>
    </source>
</evidence>
<evidence type="ECO:0000313" key="16">
    <source>
        <dbReference type="Proteomes" id="UP000249377"/>
    </source>
</evidence>
<dbReference type="InterPro" id="IPR001238">
    <property type="entry name" value="DNA-binding_RecF"/>
</dbReference>
<dbReference type="GO" id="GO:0006302">
    <property type="term" value="P:double-strand break repair"/>
    <property type="evidence" value="ECO:0007669"/>
    <property type="project" value="TreeGrafter"/>
</dbReference>
<name>A0A328U9M0_9FIRM</name>
<reference evidence="15 16" key="1">
    <citation type="submission" date="2018-06" db="EMBL/GenBank/DDBJ databases">
        <title>Noncontiguous genome sequence of Ruminococcaceae bacterium ASD2818.</title>
        <authorList>
            <person name="Chaplin A.V."/>
            <person name="Sokolova S.R."/>
            <person name="Kochetkova T.O."/>
            <person name="Goltsov A.Y."/>
            <person name="Trofimov D.Y."/>
            <person name="Efimov B.A."/>
        </authorList>
    </citation>
    <scope>NUCLEOTIDE SEQUENCE [LARGE SCALE GENOMIC DNA]</scope>
    <source>
        <strain evidence="15 16">ASD2818</strain>
    </source>
</reference>
<evidence type="ECO:0000256" key="1">
    <source>
        <dbReference type="ARBA" id="ARBA00004496"/>
    </source>
</evidence>
<comment type="subcellular location">
    <subcellularLocation>
        <location evidence="1 12 13">Cytoplasm</location>
    </subcellularLocation>
</comment>
<dbReference type="Pfam" id="PF02463">
    <property type="entry name" value="SMC_N"/>
    <property type="match status" value="1"/>
</dbReference>
<comment type="similarity">
    <text evidence="2 12 13">Belongs to the RecF family.</text>
</comment>
<feature type="domain" description="RecF/RecN/SMC N-terminal" evidence="14">
    <location>
        <begin position="3"/>
        <end position="347"/>
    </location>
</feature>
<keyword evidence="4 12" id="KW-0963">Cytoplasm</keyword>
<dbReference type="Gene3D" id="1.20.1050.90">
    <property type="entry name" value="RecF/RecN/SMC, N-terminal domain"/>
    <property type="match status" value="1"/>
</dbReference>
<feature type="binding site" evidence="12">
    <location>
        <begin position="30"/>
        <end position="37"/>
    </location>
    <ligand>
        <name>ATP</name>
        <dbReference type="ChEBI" id="CHEBI:30616"/>
    </ligand>
</feature>
<dbReference type="GO" id="GO:0005737">
    <property type="term" value="C:cytoplasm"/>
    <property type="evidence" value="ECO:0007669"/>
    <property type="project" value="UniProtKB-SubCell"/>
</dbReference>
<evidence type="ECO:0000256" key="4">
    <source>
        <dbReference type="ARBA" id="ARBA00022490"/>
    </source>
</evidence>